<feature type="compositionally biased region" description="Low complexity" evidence="1">
    <location>
        <begin position="19"/>
        <end position="31"/>
    </location>
</feature>
<organism evidence="2">
    <name type="scientific">marine metagenome</name>
    <dbReference type="NCBI Taxonomy" id="408172"/>
    <lineage>
        <taxon>unclassified sequences</taxon>
        <taxon>metagenomes</taxon>
        <taxon>ecological metagenomes</taxon>
    </lineage>
</organism>
<protein>
    <recommendedName>
        <fullName evidence="3">DUF2130 domain-containing protein</fullName>
    </recommendedName>
</protein>
<accession>A0A382SY88</accession>
<sequence length="289" mass="33257">MTEFKCPECGHKYEVEESQQAQEKQTEALKQQQEEAETETKRLLSEQKEKLEKDNASKLEAEIQKQVKVKQAEVLKELEEESQAETKRLLAEQKEKLEKDRASKVAAEVNKQVKVKEAEVLKDLKKNMEQEAKEARNKVRDLEREKLRTAKAEWETEKDRLTTQVQALETGLSGQQNVELKGEAAEARLKAELETRFPEDRLEDIKKGAEGADLEHYINLNGREIAMMLIERKSTKNFLKTWIPKLKKDMERNGGAIGVIVTDVMPKDKEDSKFWNVSSNVYVVKADVA</sequence>
<proteinExistence type="predicted"/>
<feature type="region of interest" description="Disordered" evidence="1">
    <location>
        <begin position="15"/>
        <end position="42"/>
    </location>
</feature>
<reference evidence="2" key="1">
    <citation type="submission" date="2018-05" db="EMBL/GenBank/DDBJ databases">
        <authorList>
            <person name="Lanie J.A."/>
            <person name="Ng W.-L."/>
            <person name="Kazmierczak K.M."/>
            <person name="Andrzejewski T.M."/>
            <person name="Davidsen T.M."/>
            <person name="Wayne K.J."/>
            <person name="Tettelin H."/>
            <person name="Glass J.I."/>
            <person name="Rusch D."/>
            <person name="Podicherti R."/>
            <person name="Tsui H.-C.T."/>
            <person name="Winkler M.E."/>
        </authorList>
    </citation>
    <scope>NUCLEOTIDE SEQUENCE</scope>
</reference>
<evidence type="ECO:0008006" key="3">
    <source>
        <dbReference type="Google" id="ProtNLM"/>
    </source>
</evidence>
<gene>
    <name evidence="2" type="ORF">METZ01_LOCUS367269</name>
</gene>
<dbReference type="AlphaFoldDB" id="A0A382SY88"/>
<name>A0A382SY88_9ZZZZ</name>
<evidence type="ECO:0000256" key="1">
    <source>
        <dbReference type="SAM" id="MobiDB-lite"/>
    </source>
</evidence>
<dbReference type="Pfam" id="PF09903">
    <property type="entry name" value="DUF2130"/>
    <property type="match status" value="1"/>
</dbReference>
<dbReference type="EMBL" id="UINC01132231">
    <property type="protein sequence ID" value="SVD14415.1"/>
    <property type="molecule type" value="Genomic_DNA"/>
</dbReference>
<feature type="non-terminal residue" evidence="2">
    <location>
        <position position="289"/>
    </location>
</feature>
<evidence type="ECO:0000313" key="2">
    <source>
        <dbReference type="EMBL" id="SVD14415.1"/>
    </source>
</evidence>
<dbReference type="InterPro" id="IPR019219">
    <property type="entry name" value="DUF2130"/>
</dbReference>